<dbReference type="PROSITE" id="PS00085">
    <property type="entry name" value="CU2_MONOOXYGENASE_2"/>
    <property type="match status" value="1"/>
</dbReference>
<dbReference type="SUPFAM" id="SSF49742">
    <property type="entry name" value="PHM/PNGase F"/>
    <property type="match status" value="2"/>
</dbReference>
<evidence type="ECO:0000256" key="16">
    <source>
        <dbReference type="SAM" id="SignalP"/>
    </source>
</evidence>
<feature type="signal peptide" evidence="16">
    <location>
        <begin position="1"/>
        <end position="28"/>
    </location>
</feature>
<feature type="binding site" evidence="13">
    <location>
        <position position="194"/>
    </location>
    <ligand>
        <name>Cu(2+)</name>
        <dbReference type="ChEBI" id="CHEBI:29036"/>
        <label>1</label>
        <note>catalytic</note>
    </ligand>
</feature>
<keyword evidence="15" id="KW-0472">Membrane</keyword>
<evidence type="ECO:0000256" key="15">
    <source>
        <dbReference type="SAM" id="Phobius"/>
    </source>
</evidence>
<dbReference type="InterPro" id="IPR000720">
    <property type="entry name" value="PHM/PAL"/>
</dbReference>
<dbReference type="Pfam" id="PF01082">
    <property type="entry name" value="Cu2_monooxygen"/>
    <property type="match status" value="1"/>
</dbReference>
<dbReference type="FunFam" id="2.60.120.310:FF:000005">
    <property type="entry name" value="Peptidylglycine alpha-hydroxylating monooxygenase"/>
    <property type="match status" value="1"/>
</dbReference>
<evidence type="ECO:0000256" key="6">
    <source>
        <dbReference type="ARBA" id="ARBA00022729"/>
    </source>
</evidence>
<comment type="similarity">
    <text evidence="2">Belongs to the copper type II ascorbate-dependent monooxygenase family.</text>
</comment>
<evidence type="ECO:0000256" key="7">
    <source>
        <dbReference type="ARBA" id="ARBA00023002"/>
    </source>
</evidence>
<keyword evidence="15" id="KW-1133">Transmembrane helix</keyword>
<dbReference type="InterPro" id="IPR014783">
    <property type="entry name" value="Cu2_ascorb_mOase_CS-2"/>
</dbReference>
<keyword evidence="5 13" id="KW-0479">Metal-binding</keyword>
<comment type="caution">
    <text evidence="19">The sequence shown here is derived from an EMBL/GenBank/DDBJ whole genome shotgun (WGS) entry which is preliminary data.</text>
</comment>
<gene>
    <name evidence="19" type="ORF">SPHA_44230</name>
</gene>
<protein>
    <recommendedName>
        <fullName evidence="3">peptidylglycine monooxygenase</fullName>
        <ecNumber evidence="3">1.14.17.3</ecNumber>
    </recommendedName>
</protein>
<evidence type="ECO:0000256" key="11">
    <source>
        <dbReference type="ARBA" id="ARBA00023180"/>
    </source>
</evidence>
<accession>A0A812D1H1</accession>
<dbReference type="Gene3D" id="2.60.120.230">
    <property type="match status" value="1"/>
</dbReference>
<evidence type="ECO:0000256" key="13">
    <source>
        <dbReference type="PIRSR" id="PIRSR600720-2"/>
    </source>
</evidence>
<evidence type="ECO:0000256" key="10">
    <source>
        <dbReference type="ARBA" id="ARBA00023157"/>
    </source>
</evidence>
<dbReference type="GO" id="GO:0005507">
    <property type="term" value="F:copper ion binding"/>
    <property type="evidence" value="ECO:0007669"/>
    <property type="project" value="InterPro"/>
</dbReference>
<feature type="disulfide bond" evidence="14">
    <location>
        <begin position="125"/>
        <end position="153"/>
    </location>
</feature>
<organism evidence="19 20">
    <name type="scientific">Acanthosepion pharaonis</name>
    <name type="common">Pharaoh cuttlefish</name>
    <name type="synonym">Sepia pharaonis</name>
    <dbReference type="NCBI Taxonomy" id="158019"/>
    <lineage>
        <taxon>Eukaryota</taxon>
        <taxon>Metazoa</taxon>
        <taxon>Spiralia</taxon>
        <taxon>Lophotrochozoa</taxon>
        <taxon>Mollusca</taxon>
        <taxon>Cephalopoda</taxon>
        <taxon>Coleoidea</taxon>
        <taxon>Decapodiformes</taxon>
        <taxon>Sepiida</taxon>
        <taxon>Sepiina</taxon>
        <taxon>Sepiidae</taxon>
        <taxon>Acanthosepion</taxon>
    </lineage>
</organism>
<dbReference type="GO" id="GO:0005576">
    <property type="term" value="C:extracellular region"/>
    <property type="evidence" value="ECO:0007669"/>
    <property type="project" value="UniProtKB-SubCell"/>
</dbReference>
<feature type="chain" id="PRO_5032427054" description="peptidylglycine monooxygenase" evidence="16">
    <location>
        <begin position="29"/>
        <end position="439"/>
    </location>
</feature>
<dbReference type="AlphaFoldDB" id="A0A812D1H1"/>
<comment type="cofactor">
    <cofactor evidence="13">
        <name>Cu(2+)</name>
        <dbReference type="ChEBI" id="CHEBI:29036"/>
    </cofactor>
    <text evidence="13">Binds 2 Cu(2+) ions per subunit.</text>
</comment>
<feature type="transmembrane region" description="Helical" evidence="15">
    <location>
        <begin position="52"/>
        <end position="70"/>
    </location>
</feature>
<evidence type="ECO:0000256" key="5">
    <source>
        <dbReference type="ARBA" id="ARBA00022723"/>
    </source>
</evidence>
<dbReference type="Pfam" id="PF03712">
    <property type="entry name" value="Cu2_monoox_C"/>
    <property type="match status" value="1"/>
</dbReference>
<dbReference type="InterPro" id="IPR024548">
    <property type="entry name" value="Cu2_monoox_C"/>
</dbReference>
<feature type="binding site" evidence="13">
    <location>
        <position position="265"/>
    </location>
    <ligand>
        <name>Cu(2+)</name>
        <dbReference type="ChEBI" id="CHEBI:29036"/>
        <label>1</label>
        <note>catalytic</note>
    </ligand>
</feature>
<keyword evidence="8 13" id="KW-0186">Copper</keyword>
<dbReference type="PRINTS" id="PR00790">
    <property type="entry name" value="PAMONOXGNASE"/>
</dbReference>
<dbReference type="InterPro" id="IPR000323">
    <property type="entry name" value="Cu2_ascorb_mOase_N"/>
</dbReference>
<keyword evidence="11" id="KW-0325">Glycoprotein</keyword>
<dbReference type="GO" id="GO:0016020">
    <property type="term" value="C:membrane"/>
    <property type="evidence" value="ECO:0007669"/>
    <property type="project" value="InterPro"/>
</dbReference>
<dbReference type="InterPro" id="IPR036939">
    <property type="entry name" value="Cu2_ascorb_mOase_N_sf"/>
</dbReference>
<evidence type="ECO:0000256" key="3">
    <source>
        <dbReference type="ARBA" id="ARBA00012689"/>
    </source>
</evidence>
<evidence type="ECO:0000259" key="17">
    <source>
        <dbReference type="Pfam" id="PF01082"/>
    </source>
</evidence>
<keyword evidence="15" id="KW-0812">Transmembrane</keyword>
<evidence type="ECO:0000256" key="1">
    <source>
        <dbReference type="ARBA" id="ARBA00004613"/>
    </source>
</evidence>
<dbReference type="InterPro" id="IPR014784">
    <property type="entry name" value="Cu2_ascorb_mOase-like_C"/>
</dbReference>
<dbReference type="EC" id="1.14.17.3" evidence="3"/>
<dbReference type="Gene3D" id="2.60.120.310">
    <property type="entry name" value="Copper type II, ascorbate-dependent monooxygenase, N-terminal domain"/>
    <property type="match status" value="1"/>
</dbReference>
<keyword evidence="9" id="KW-0503">Monooxygenase</keyword>
<feature type="domain" description="Copper type II ascorbate-dependent monooxygenase C-terminal" evidence="18">
    <location>
        <begin position="225"/>
        <end position="368"/>
    </location>
</feature>
<comment type="catalytic activity">
    <reaction evidence="12">
        <text>a [peptide]-C-terminal glycine + 2 L-ascorbate + O2 = a [peptide]-C-terminal (2S)-2-hydroxyglycine + 2 monodehydro-L-ascorbate radical + H2O</text>
        <dbReference type="Rhea" id="RHEA:21452"/>
        <dbReference type="Rhea" id="RHEA-COMP:13486"/>
        <dbReference type="Rhea" id="RHEA-COMP:15321"/>
        <dbReference type="ChEBI" id="CHEBI:15377"/>
        <dbReference type="ChEBI" id="CHEBI:15379"/>
        <dbReference type="ChEBI" id="CHEBI:38290"/>
        <dbReference type="ChEBI" id="CHEBI:59513"/>
        <dbReference type="ChEBI" id="CHEBI:137000"/>
        <dbReference type="ChEBI" id="CHEBI:142768"/>
        <dbReference type="EC" id="1.14.17.3"/>
    </reaction>
</comment>
<evidence type="ECO:0000256" key="9">
    <source>
        <dbReference type="ARBA" id="ARBA00023033"/>
    </source>
</evidence>
<dbReference type="EMBL" id="CAHIKZ030002247">
    <property type="protein sequence ID" value="CAE1283712.1"/>
    <property type="molecule type" value="Genomic_DNA"/>
</dbReference>
<evidence type="ECO:0000256" key="8">
    <source>
        <dbReference type="ARBA" id="ARBA00023008"/>
    </source>
</evidence>
<evidence type="ECO:0000256" key="14">
    <source>
        <dbReference type="PIRSR" id="PIRSR600720-3"/>
    </source>
</evidence>
<dbReference type="GO" id="GO:0004504">
    <property type="term" value="F:peptidylglycine monooxygenase activity"/>
    <property type="evidence" value="ECO:0007669"/>
    <property type="project" value="UniProtKB-EC"/>
</dbReference>
<keyword evidence="20" id="KW-1185">Reference proteome</keyword>
<evidence type="ECO:0000256" key="2">
    <source>
        <dbReference type="ARBA" id="ARBA00010676"/>
    </source>
</evidence>
<feature type="binding site" evidence="13">
    <location>
        <position position="267"/>
    </location>
    <ligand>
        <name>Cu(2+)</name>
        <dbReference type="ChEBI" id="CHEBI:29036"/>
        <label>1</label>
        <note>catalytic</note>
    </ligand>
</feature>
<feature type="binding site" evidence="13">
    <location>
        <position position="119"/>
    </location>
    <ligand>
        <name>Cu(2+)</name>
        <dbReference type="ChEBI" id="CHEBI:29036"/>
        <label>1</label>
        <note>catalytic</note>
    </ligand>
</feature>
<reference evidence="19" key="1">
    <citation type="submission" date="2021-01" db="EMBL/GenBank/DDBJ databases">
        <authorList>
            <person name="Li R."/>
            <person name="Bekaert M."/>
        </authorList>
    </citation>
    <scope>NUCLEOTIDE SEQUENCE</scope>
    <source>
        <strain evidence="19">Farmed</strain>
    </source>
</reference>
<evidence type="ECO:0000256" key="12">
    <source>
        <dbReference type="ARBA" id="ARBA00048431"/>
    </source>
</evidence>
<sequence length="439" mass="50117">MSAFICSFSLTCFHLLFILLLLQYNAYSLNTGRKTFHFIASFTRSQMMATHPSFIFILSLICSTVVTQSASKMEEFHFLMPQVRPTKPDTYLCHTLKMNPTADYIVGFRPHANMQTSHHVLLYGCGEPGSEKVVWNCGEMATKDTQYVSGPTCKSSPSILYAWAMDAPKLDLPKGVAFKVGGNSDVQYLVMQIHYKNVEKFLPPQNQTDSSGLTLLTTKEKTKRTAGVYLLGTDGVIPRHSTVYMETACLYYNKFVLHPFAYRTHTHKLGKVVSGYVIHNGKWKEIGRKNPQLPQMFYNVTNPGLTINQGDILAARCTMKNDGTKDVYIGATHDDEMCNFYVMYYVDGDELPHQKYCFSQGPLNWNWRDFYFHRRLQLAQAPNTISVEPETGTMYQQSILVDLPMNDKSDFSRKEQTLYNLLSQQKVKKTVAYDYLADY</sequence>
<keyword evidence="10 14" id="KW-1015">Disulfide bond</keyword>
<dbReference type="GO" id="GO:0006518">
    <property type="term" value="P:peptide metabolic process"/>
    <property type="evidence" value="ECO:0007669"/>
    <property type="project" value="InterPro"/>
</dbReference>
<dbReference type="InterPro" id="IPR008977">
    <property type="entry name" value="PHM/PNGase_F_dom_sf"/>
</dbReference>
<dbReference type="FunFam" id="2.60.120.230:FF:000002">
    <property type="entry name" value="Peptidyl-glycine alpha-amidating monooxygenase B"/>
    <property type="match status" value="1"/>
</dbReference>
<keyword evidence="6 16" id="KW-0732">Signal</keyword>
<dbReference type="PANTHER" id="PTHR10680">
    <property type="entry name" value="PEPTIDYL-GLYCINE ALPHA-AMIDATING MONOOXYGENASE"/>
    <property type="match status" value="1"/>
</dbReference>
<keyword evidence="4" id="KW-0964">Secreted</keyword>
<evidence type="ECO:0000256" key="4">
    <source>
        <dbReference type="ARBA" id="ARBA00022525"/>
    </source>
</evidence>
<comment type="subcellular location">
    <subcellularLocation>
        <location evidence="1">Secreted</location>
    </subcellularLocation>
</comment>
<name>A0A812D1H1_ACAPH</name>
<feature type="binding site" evidence="13">
    <location>
        <position position="337"/>
    </location>
    <ligand>
        <name>Cu(2+)</name>
        <dbReference type="ChEBI" id="CHEBI:29036"/>
        <label>1</label>
        <note>catalytic</note>
    </ligand>
</feature>
<evidence type="ECO:0000313" key="20">
    <source>
        <dbReference type="Proteomes" id="UP000597762"/>
    </source>
</evidence>
<keyword evidence="7" id="KW-0560">Oxidoreductase</keyword>
<proteinExistence type="inferred from homology"/>
<evidence type="ECO:0000259" key="18">
    <source>
        <dbReference type="Pfam" id="PF03712"/>
    </source>
</evidence>
<feature type="domain" description="Copper type II ascorbate-dependent monooxygenase N-terminal" evidence="17">
    <location>
        <begin position="76"/>
        <end position="200"/>
    </location>
</feature>
<feature type="disulfide bond" evidence="14">
    <location>
        <begin position="317"/>
        <end position="338"/>
    </location>
</feature>
<dbReference type="PANTHER" id="PTHR10680:SF14">
    <property type="entry name" value="PEPTIDYL-GLYCINE ALPHA-AMIDATING MONOOXYGENASE"/>
    <property type="match status" value="1"/>
</dbReference>
<evidence type="ECO:0000313" key="19">
    <source>
        <dbReference type="EMBL" id="CAE1283712.1"/>
    </source>
</evidence>
<feature type="disulfide bond" evidence="14">
    <location>
        <begin position="93"/>
        <end position="137"/>
    </location>
</feature>
<dbReference type="Proteomes" id="UP000597762">
    <property type="component" value="Unassembled WGS sequence"/>
</dbReference>
<feature type="binding site" evidence="13">
    <location>
        <position position="118"/>
    </location>
    <ligand>
        <name>Cu(2+)</name>
        <dbReference type="ChEBI" id="CHEBI:29036"/>
        <label>1</label>
        <note>catalytic</note>
    </ligand>
</feature>
<dbReference type="OrthoDB" id="10044505at2759"/>